<dbReference type="InterPro" id="IPR050093">
    <property type="entry name" value="ABC_SmlMolc_Importer"/>
</dbReference>
<name>A0A0F9FDB6_9ZZZZ</name>
<comment type="caution">
    <text evidence="4">The sequence shown here is derived from an EMBL/GenBank/DDBJ whole genome shotgun (WGS) entry which is preliminary data.</text>
</comment>
<evidence type="ECO:0000259" key="3">
    <source>
        <dbReference type="Pfam" id="PF00005"/>
    </source>
</evidence>
<dbReference type="PANTHER" id="PTHR42781">
    <property type="entry name" value="SPERMIDINE/PUTRESCINE IMPORT ATP-BINDING PROTEIN POTA"/>
    <property type="match status" value="1"/>
</dbReference>
<dbReference type="InterPro" id="IPR003439">
    <property type="entry name" value="ABC_transporter-like_ATP-bd"/>
</dbReference>
<dbReference type="Pfam" id="PF00005">
    <property type="entry name" value="ABC_tran"/>
    <property type="match status" value="1"/>
</dbReference>
<keyword evidence="1" id="KW-0813">Transport</keyword>
<accession>A0A0F9FDB6</accession>
<sequence>MSASSGSSPSWTRRHGLFQSFFQLPQQLSGGQQQRVALGRALAAEADLLLLDEPLSNLDARLRAHMRGELRQLVKQSQTTAIYVTHDQTEALSMADRAAVMPPTSPATGPDISSVAGASTAPATVKVPP</sequence>
<feature type="non-terminal residue" evidence="4">
    <location>
        <position position="129"/>
    </location>
</feature>
<evidence type="ECO:0000256" key="1">
    <source>
        <dbReference type="ARBA" id="ARBA00022448"/>
    </source>
</evidence>
<dbReference type="Gene3D" id="3.40.50.300">
    <property type="entry name" value="P-loop containing nucleotide triphosphate hydrolases"/>
    <property type="match status" value="1"/>
</dbReference>
<gene>
    <name evidence="4" type="ORF">LCGC14_2318390</name>
</gene>
<dbReference type="SUPFAM" id="SSF52540">
    <property type="entry name" value="P-loop containing nucleoside triphosphate hydrolases"/>
    <property type="match status" value="1"/>
</dbReference>
<evidence type="ECO:0000313" key="4">
    <source>
        <dbReference type="EMBL" id="KKL49152.1"/>
    </source>
</evidence>
<dbReference type="AlphaFoldDB" id="A0A0F9FDB6"/>
<evidence type="ECO:0000256" key="2">
    <source>
        <dbReference type="SAM" id="MobiDB-lite"/>
    </source>
</evidence>
<dbReference type="InterPro" id="IPR027417">
    <property type="entry name" value="P-loop_NTPase"/>
</dbReference>
<dbReference type="EMBL" id="LAZR01033066">
    <property type="protein sequence ID" value="KKL49152.1"/>
    <property type="molecule type" value="Genomic_DNA"/>
</dbReference>
<proteinExistence type="predicted"/>
<reference evidence="4" key="1">
    <citation type="journal article" date="2015" name="Nature">
        <title>Complex archaea that bridge the gap between prokaryotes and eukaryotes.</title>
        <authorList>
            <person name="Spang A."/>
            <person name="Saw J.H."/>
            <person name="Jorgensen S.L."/>
            <person name="Zaremba-Niedzwiedzka K."/>
            <person name="Martijn J."/>
            <person name="Lind A.E."/>
            <person name="van Eijk R."/>
            <person name="Schleper C."/>
            <person name="Guy L."/>
            <person name="Ettema T.J."/>
        </authorList>
    </citation>
    <scope>NUCLEOTIDE SEQUENCE</scope>
</reference>
<dbReference type="GO" id="GO:0005524">
    <property type="term" value="F:ATP binding"/>
    <property type="evidence" value="ECO:0007669"/>
    <property type="project" value="InterPro"/>
</dbReference>
<feature type="region of interest" description="Disordered" evidence="2">
    <location>
        <begin position="100"/>
        <end position="129"/>
    </location>
</feature>
<feature type="domain" description="ABC transporter" evidence="3">
    <location>
        <begin position="24"/>
        <end position="55"/>
    </location>
</feature>
<protein>
    <recommendedName>
        <fullName evidence="3">ABC transporter domain-containing protein</fullName>
    </recommendedName>
</protein>
<dbReference type="GO" id="GO:0016887">
    <property type="term" value="F:ATP hydrolysis activity"/>
    <property type="evidence" value="ECO:0007669"/>
    <property type="project" value="InterPro"/>
</dbReference>
<dbReference type="PANTHER" id="PTHR42781:SF4">
    <property type="entry name" value="SPERMIDINE_PUTRESCINE IMPORT ATP-BINDING PROTEIN POTA"/>
    <property type="match status" value="1"/>
</dbReference>
<organism evidence="4">
    <name type="scientific">marine sediment metagenome</name>
    <dbReference type="NCBI Taxonomy" id="412755"/>
    <lineage>
        <taxon>unclassified sequences</taxon>
        <taxon>metagenomes</taxon>
        <taxon>ecological metagenomes</taxon>
    </lineage>
</organism>